<accession>A0AAD7KAP1</accession>
<dbReference type="AlphaFoldDB" id="A0AAD7KAP1"/>
<dbReference type="Proteomes" id="UP001215280">
    <property type="component" value="Unassembled WGS sequence"/>
</dbReference>
<sequence length="246" mass="27731">MQSNGTDLELDTLTNPDAYNHIVPLNGVPSTTACNTLPEDVMQGDDGTSSAVSPNSKDRVRISKKNAVHGMVEGAMRGAKDFEIVRMKRLRPIIANKKDASARFLRSATEIIDRCERLSNETGCWLYFTAQHMFATEPFFHYTSSRLLKEGKKDIEQITNHFNRLFLTLIAARNEDTKEMHKKLLSAQENEKATKEALVASENAERAAVQQSEDRAQQLEEQRLELELLKLKLRRAERLNGLGSSV</sequence>
<evidence type="ECO:0000313" key="3">
    <source>
        <dbReference type="Proteomes" id="UP001215280"/>
    </source>
</evidence>
<evidence type="ECO:0000313" key="2">
    <source>
        <dbReference type="EMBL" id="KAJ7781849.1"/>
    </source>
</evidence>
<gene>
    <name evidence="2" type="ORF">DFH07DRAFT_949542</name>
</gene>
<protein>
    <submittedName>
        <fullName evidence="2">Uncharacterized protein</fullName>
    </submittedName>
</protein>
<proteinExistence type="predicted"/>
<name>A0AAD7KAP1_9AGAR</name>
<dbReference type="EMBL" id="JARJLG010000004">
    <property type="protein sequence ID" value="KAJ7781849.1"/>
    <property type="molecule type" value="Genomic_DNA"/>
</dbReference>
<evidence type="ECO:0000256" key="1">
    <source>
        <dbReference type="SAM" id="MobiDB-lite"/>
    </source>
</evidence>
<feature type="region of interest" description="Disordered" evidence="1">
    <location>
        <begin position="195"/>
        <end position="216"/>
    </location>
</feature>
<organism evidence="2 3">
    <name type="scientific">Mycena maculata</name>
    <dbReference type="NCBI Taxonomy" id="230809"/>
    <lineage>
        <taxon>Eukaryota</taxon>
        <taxon>Fungi</taxon>
        <taxon>Dikarya</taxon>
        <taxon>Basidiomycota</taxon>
        <taxon>Agaricomycotina</taxon>
        <taxon>Agaricomycetes</taxon>
        <taxon>Agaricomycetidae</taxon>
        <taxon>Agaricales</taxon>
        <taxon>Marasmiineae</taxon>
        <taxon>Mycenaceae</taxon>
        <taxon>Mycena</taxon>
    </lineage>
</organism>
<keyword evidence="3" id="KW-1185">Reference proteome</keyword>
<comment type="caution">
    <text evidence="2">The sequence shown here is derived from an EMBL/GenBank/DDBJ whole genome shotgun (WGS) entry which is preliminary data.</text>
</comment>
<reference evidence="2" key="1">
    <citation type="submission" date="2023-03" db="EMBL/GenBank/DDBJ databases">
        <title>Massive genome expansion in bonnet fungi (Mycena s.s.) driven by repeated elements and novel gene families across ecological guilds.</title>
        <authorList>
            <consortium name="Lawrence Berkeley National Laboratory"/>
            <person name="Harder C.B."/>
            <person name="Miyauchi S."/>
            <person name="Viragh M."/>
            <person name="Kuo A."/>
            <person name="Thoen E."/>
            <person name="Andreopoulos B."/>
            <person name="Lu D."/>
            <person name="Skrede I."/>
            <person name="Drula E."/>
            <person name="Henrissat B."/>
            <person name="Morin E."/>
            <person name="Kohler A."/>
            <person name="Barry K."/>
            <person name="LaButti K."/>
            <person name="Morin E."/>
            <person name="Salamov A."/>
            <person name="Lipzen A."/>
            <person name="Mereny Z."/>
            <person name="Hegedus B."/>
            <person name="Baldrian P."/>
            <person name="Stursova M."/>
            <person name="Weitz H."/>
            <person name="Taylor A."/>
            <person name="Grigoriev I.V."/>
            <person name="Nagy L.G."/>
            <person name="Martin F."/>
            <person name="Kauserud H."/>
        </authorList>
    </citation>
    <scope>NUCLEOTIDE SEQUENCE</scope>
    <source>
        <strain evidence="2">CBHHK188m</strain>
    </source>
</reference>